<dbReference type="InterPro" id="IPR002933">
    <property type="entry name" value="Peptidase_M20"/>
</dbReference>
<dbReference type="SUPFAM" id="SSF50978">
    <property type="entry name" value="WD40 repeat-like"/>
    <property type="match status" value="1"/>
</dbReference>
<reference evidence="8 9" key="1">
    <citation type="submission" date="2016-01" db="EMBL/GenBank/DDBJ databases">
        <title>Genome sequence of the yeast Holleya sinecauda.</title>
        <authorList>
            <person name="Dietrich F.S."/>
        </authorList>
    </citation>
    <scope>NUCLEOTIDE SEQUENCE [LARGE SCALE GENOMIC DNA]</scope>
    <source>
        <strain evidence="8 9">ATCC 58844</strain>
    </source>
</reference>
<evidence type="ECO:0000256" key="2">
    <source>
        <dbReference type="ARBA" id="ARBA00022670"/>
    </source>
</evidence>
<dbReference type="Pfam" id="PF07687">
    <property type="entry name" value="M20_dimer"/>
    <property type="match status" value="1"/>
</dbReference>
<dbReference type="RefSeq" id="XP_017986298.1">
    <property type="nucleotide sequence ID" value="XM_018130809.1"/>
</dbReference>
<dbReference type="SUPFAM" id="SSF53187">
    <property type="entry name" value="Zn-dependent exopeptidases"/>
    <property type="match status" value="1"/>
</dbReference>
<dbReference type="InterPro" id="IPR011650">
    <property type="entry name" value="Peptidase_M20_dimer"/>
</dbReference>
<evidence type="ECO:0000313" key="9">
    <source>
        <dbReference type="Proteomes" id="UP000243052"/>
    </source>
</evidence>
<dbReference type="Pfam" id="PF01546">
    <property type="entry name" value="Peptidase_M20"/>
    <property type="match status" value="1"/>
</dbReference>
<gene>
    <name evidence="8" type="ORF">AW171_hschr21125</name>
</gene>
<dbReference type="Proteomes" id="UP000243052">
    <property type="component" value="Chromosome ii"/>
</dbReference>
<dbReference type="Gene3D" id="3.40.630.10">
    <property type="entry name" value="Zn peptidases"/>
    <property type="match status" value="1"/>
</dbReference>
<keyword evidence="4" id="KW-0378">Hydrolase</keyword>
<dbReference type="PANTHER" id="PTHR43270:SF8">
    <property type="entry name" value="DI- AND TRIPEPTIDASE DUG2-RELATED"/>
    <property type="match status" value="1"/>
</dbReference>
<sequence length="871" mass="97432">MTGEPPLFHSWSHTHSIISTIAFPQHKILFAGTHDSKILCFDLTTYNLIKTVKVNEDSDDGFDTKASVLCLAKSEDEKYLFSAGTDSIVRVWSVGCVLKDFSIRIQNIAVIYSVMDIGDIFSVKYVDSLDTLIFGCQNASMLYINNFLASDDSSLSEHNFKKLPHVRYSKFFDSTGLTGYNKCCPTRGGSPLSSDAKCIIQAVPSDKIITYAHNGFIYSITRIENFEKPFSVLFKPYSLDRKTAFFVSSGGDGISKIWALTTPHLDSICDVRVNLIKELDNEETVFSQFVEFPFLYCGLESGLIKIWDLNTGQLITKLKTNDDNDIMAIAVYNDHVFAAHENRITKFYQGEMQEWNVHDGLVLSCELLRKCHTGNKVDRLITGGTNGTLALWNIDELVNDSKPDENEEEQGAGTPDTTDKASHALMAYRRAKLDNDHMLEMLQEFVGYQTVSQNPDSRNVIDGRRCATFLQDLFVKFGAHTCEQLPAGNGGNPVVVAFFKSQAENPKSILWYGHYDVVGVSDPSSWNTEPFTLVCEDGYLKGRGVSDNKGPLLSAVYSAADLTQKGELKNNIVFLIEGQEENGSSCLRKIIEENPDVLNVKIDWILFSNSYWLDQKVPCLNYGHRGVMNAQVTVFSDEPNRHTGVDGGVHREPTADLINIVSKLTDDRGHIQIPGFYDSLKEVSDNELAKFKEIVNRAELAGGITVEQLVAKWTKPSLSLTNIQTTVPGVTVISQKASLVVSIRLVPDQNPTQVKESLIQFLQDAFKSLNTSNHLELEVLNIAEPWLGNPHNRCYKLLREEIHNTWGSDPLFIREGGSIPCIRFLESHFNAPVAQIPCGQSTDNAHLDNENLKIKNWANMRKIVTKVFNRL</sequence>
<dbReference type="InterPro" id="IPR001680">
    <property type="entry name" value="WD40_rpt"/>
</dbReference>
<organism evidence="8 9">
    <name type="scientific">Eremothecium sinecaudum</name>
    <dbReference type="NCBI Taxonomy" id="45286"/>
    <lineage>
        <taxon>Eukaryota</taxon>
        <taxon>Fungi</taxon>
        <taxon>Dikarya</taxon>
        <taxon>Ascomycota</taxon>
        <taxon>Saccharomycotina</taxon>
        <taxon>Saccharomycetes</taxon>
        <taxon>Saccharomycetales</taxon>
        <taxon>Saccharomycetaceae</taxon>
        <taxon>Eremothecium</taxon>
    </lineage>
</organism>
<evidence type="ECO:0000256" key="6">
    <source>
        <dbReference type="SAM" id="MobiDB-lite"/>
    </source>
</evidence>
<dbReference type="InterPro" id="IPR051458">
    <property type="entry name" value="Cyt/Met_Dipeptidase"/>
</dbReference>
<evidence type="ECO:0000256" key="3">
    <source>
        <dbReference type="ARBA" id="ARBA00022723"/>
    </source>
</evidence>
<dbReference type="InterPro" id="IPR036322">
    <property type="entry name" value="WD40_repeat_dom_sf"/>
</dbReference>
<evidence type="ECO:0000256" key="4">
    <source>
        <dbReference type="ARBA" id="ARBA00022801"/>
    </source>
</evidence>
<dbReference type="PANTHER" id="PTHR43270">
    <property type="entry name" value="BETA-ALA-HIS DIPEPTIDASE"/>
    <property type="match status" value="1"/>
</dbReference>
<dbReference type="GO" id="GO:0046872">
    <property type="term" value="F:metal ion binding"/>
    <property type="evidence" value="ECO:0007669"/>
    <property type="project" value="UniProtKB-KW"/>
</dbReference>
<proteinExistence type="inferred from homology"/>
<evidence type="ECO:0000259" key="7">
    <source>
        <dbReference type="Pfam" id="PF07687"/>
    </source>
</evidence>
<dbReference type="PIRSF" id="PIRSF037237">
    <property type="entry name" value="Peptidase_WD_repeats_DUG2"/>
    <property type="match status" value="1"/>
</dbReference>
<dbReference type="InterPro" id="IPR017149">
    <property type="entry name" value="GSH_degradosome_Dug2"/>
</dbReference>
<comment type="similarity">
    <text evidence="1">Belongs to the peptidase M20A family.</text>
</comment>
<accession>A0A109UXU6</accession>
<protein>
    <submittedName>
        <fullName evidence="8">HBR401Cp</fullName>
    </submittedName>
</protein>
<feature type="region of interest" description="Disordered" evidence="6">
    <location>
        <begin position="401"/>
        <end position="421"/>
    </location>
</feature>
<dbReference type="OrthoDB" id="7832001at2759"/>
<feature type="domain" description="Peptidase M20 dimerisation" evidence="7">
    <location>
        <begin position="622"/>
        <end position="767"/>
    </location>
</feature>
<dbReference type="EMBL" id="CP014242">
    <property type="protein sequence ID" value="AMD19302.1"/>
    <property type="molecule type" value="Genomic_DNA"/>
</dbReference>
<keyword evidence="3" id="KW-0479">Metal-binding</keyword>
<evidence type="ECO:0000313" key="8">
    <source>
        <dbReference type="EMBL" id="AMD19302.1"/>
    </source>
</evidence>
<dbReference type="GO" id="GO:0006508">
    <property type="term" value="P:proteolysis"/>
    <property type="evidence" value="ECO:0007669"/>
    <property type="project" value="UniProtKB-KW"/>
</dbReference>
<dbReference type="InterPro" id="IPR015943">
    <property type="entry name" value="WD40/YVTN_repeat-like_dom_sf"/>
</dbReference>
<dbReference type="Gene3D" id="2.130.10.10">
    <property type="entry name" value="YVTN repeat-like/Quinoprotein amine dehydrogenase"/>
    <property type="match status" value="2"/>
</dbReference>
<keyword evidence="5" id="KW-0853">WD repeat</keyword>
<dbReference type="Gene3D" id="3.30.70.360">
    <property type="match status" value="1"/>
</dbReference>
<dbReference type="SMART" id="SM00320">
    <property type="entry name" value="WD40"/>
    <property type="match status" value="5"/>
</dbReference>
<evidence type="ECO:0000256" key="5">
    <source>
        <dbReference type="PROSITE-ProRule" id="PRU00221"/>
    </source>
</evidence>
<feature type="repeat" description="WD" evidence="5">
    <location>
        <begin position="68"/>
        <end position="94"/>
    </location>
</feature>
<dbReference type="STRING" id="45286.A0A109UXU6"/>
<keyword evidence="2" id="KW-0645">Protease</keyword>
<dbReference type="GeneID" id="28721579"/>
<dbReference type="AlphaFoldDB" id="A0A109UXU6"/>
<dbReference type="GO" id="GO:0008233">
    <property type="term" value="F:peptidase activity"/>
    <property type="evidence" value="ECO:0007669"/>
    <property type="project" value="UniProtKB-KW"/>
</dbReference>
<evidence type="ECO:0000256" key="1">
    <source>
        <dbReference type="ARBA" id="ARBA00006247"/>
    </source>
</evidence>
<name>A0A109UXU6_9SACH</name>
<dbReference type="Pfam" id="PF00400">
    <property type="entry name" value="WD40"/>
    <property type="match status" value="1"/>
</dbReference>
<dbReference type="GO" id="GO:0006751">
    <property type="term" value="P:glutathione catabolic process"/>
    <property type="evidence" value="ECO:0007669"/>
    <property type="project" value="InterPro"/>
</dbReference>
<dbReference type="PROSITE" id="PS50082">
    <property type="entry name" value="WD_REPEATS_2"/>
    <property type="match status" value="1"/>
</dbReference>
<keyword evidence="9" id="KW-1185">Reference proteome</keyword>